<organism evidence="14 15">
    <name type="scientific">Weissella minor</name>
    <dbReference type="NCBI Taxonomy" id="1620"/>
    <lineage>
        <taxon>Bacteria</taxon>
        <taxon>Bacillati</taxon>
        <taxon>Bacillota</taxon>
        <taxon>Bacilli</taxon>
        <taxon>Lactobacillales</taxon>
        <taxon>Lactobacillaceae</taxon>
        <taxon>Weissella</taxon>
    </lineage>
</organism>
<evidence type="ECO:0000313" key="15">
    <source>
        <dbReference type="Proteomes" id="UP000051673"/>
    </source>
</evidence>
<keyword evidence="9 12" id="KW-0949">S-adenosyl-L-methionine</keyword>
<evidence type="ECO:0000256" key="7">
    <source>
        <dbReference type="ARBA" id="ARBA00022603"/>
    </source>
</evidence>
<keyword evidence="7 12" id="KW-0489">Methyltransferase</keyword>
<protein>
    <recommendedName>
        <fullName evidence="4 12">Ribosomal RNA small subunit methyltransferase E</fullName>
        <ecNumber evidence="3 12">2.1.1.193</ecNumber>
    </recommendedName>
</protein>
<dbReference type="NCBIfam" id="TIGR00046">
    <property type="entry name" value="RsmE family RNA methyltransferase"/>
    <property type="match status" value="1"/>
</dbReference>
<gene>
    <name evidence="14" type="ORF">IV67_GL000834</name>
</gene>
<feature type="domain" description="Ribosomal RNA small subunit methyltransferase E methyltransferase" evidence="13">
    <location>
        <begin position="73"/>
        <end position="239"/>
    </location>
</feature>
<evidence type="ECO:0000256" key="4">
    <source>
        <dbReference type="ARBA" id="ARBA00013673"/>
    </source>
</evidence>
<dbReference type="RefSeq" id="WP_057788429.1">
    <property type="nucleotide sequence ID" value="NZ_JQCD01000030.1"/>
</dbReference>
<dbReference type="PIRSF" id="PIRSF015601">
    <property type="entry name" value="MTase_slr0722"/>
    <property type="match status" value="1"/>
</dbReference>
<evidence type="ECO:0000259" key="13">
    <source>
        <dbReference type="Pfam" id="PF04452"/>
    </source>
</evidence>
<dbReference type="OrthoDB" id="9815641at2"/>
<dbReference type="Gene3D" id="3.40.1280.10">
    <property type="match status" value="1"/>
</dbReference>
<name>A0A0R2JFX6_9LACO</name>
<dbReference type="GO" id="GO:0070475">
    <property type="term" value="P:rRNA base methylation"/>
    <property type="evidence" value="ECO:0007669"/>
    <property type="project" value="TreeGrafter"/>
</dbReference>
<keyword evidence="6 12" id="KW-0698">rRNA processing</keyword>
<keyword evidence="5 12" id="KW-0963">Cytoplasm</keyword>
<evidence type="ECO:0000256" key="6">
    <source>
        <dbReference type="ARBA" id="ARBA00022552"/>
    </source>
</evidence>
<keyword evidence="15" id="KW-1185">Reference proteome</keyword>
<dbReference type="InterPro" id="IPR029028">
    <property type="entry name" value="Alpha/beta_knot_MTases"/>
</dbReference>
<comment type="subcellular location">
    <subcellularLocation>
        <location evidence="1 12">Cytoplasm</location>
    </subcellularLocation>
</comment>
<dbReference type="SUPFAM" id="SSF88697">
    <property type="entry name" value="PUA domain-like"/>
    <property type="match status" value="1"/>
</dbReference>
<dbReference type="GO" id="GO:0070042">
    <property type="term" value="F:rRNA (uridine-N3-)-methyltransferase activity"/>
    <property type="evidence" value="ECO:0007669"/>
    <property type="project" value="TreeGrafter"/>
</dbReference>
<evidence type="ECO:0000256" key="12">
    <source>
        <dbReference type="PIRNR" id="PIRNR015601"/>
    </source>
</evidence>
<dbReference type="Proteomes" id="UP000051673">
    <property type="component" value="Unassembled WGS sequence"/>
</dbReference>
<comment type="function">
    <text evidence="10 12">Specifically methylates the N3 position of the uracil ring of uridine 1498 (m3U1498) in 16S rRNA. Acts on the fully assembled 30S ribosomal subunit.</text>
</comment>
<dbReference type="STRING" id="1620.IV67_GL000834"/>
<dbReference type="EMBL" id="JQCD01000030">
    <property type="protein sequence ID" value="KRN76258.1"/>
    <property type="molecule type" value="Genomic_DNA"/>
</dbReference>
<dbReference type="AlphaFoldDB" id="A0A0R2JFX6"/>
<comment type="catalytic activity">
    <reaction evidence="11 12">
        <text>uridine(1498) in 16S rRNA + S-adenosyl-L-methionine = N(3)-methyluridine(1498) in 16S rRNA + S-adenosyl-L-homocysteine + H(+)</text>
        <dbReference type="Rhea" id="RHEA:42920"/>
        <dbReference type="Rhea" id="RHEA-COMP:10283"/>
        <dbReference type="Rhea" id="RHEA-COMP:10284"/>
        <dbReference type="ChEBI" id="CHEBI:15378"/>
        <dbReference type="ChEBI" id="CHEBI:57856"/>
        <dbReference type="ChEBI" id="CHEBI:59789"/>
        <dbReference type="ChEBI" id="CHEBI:65315"/>
        <dbReference type="ChEBI" id="CHEBI:74502"/>
        <dbReference type="EC" id="2.1.1.193"/>
    </reaction>
</comment>
<evidence type="ECO:0000256" key="2">
    <source>
        <dbReference type="ARBA" id="ARBA00005528"/>
    </source>
</evidence>
<dbReference type="PANTHER" id="PTHR30027">
    <property type="entry name" value="RIBOSOMAL RNA SMALL SUBUNIT METHYLTRANSFERASE E"/>
    <property type="match status" value="1"/>
</dbReference>
<evidence type="ECO:0000256" key="8">
    <source>
        <dbReference type="ARBA" id="ARBA00022679"/>
    </source>
</evidence>
<evidence type="ECO:0000256" key="3">
    <source>
        <dbReference type="ARBA" id="ARBA00012328"/>
    </source>
</evidence>
<dbReference type="InterPro" id="IPR029026">
    <property type="entry name" value="tRNA_m1G_MTases_N"/>
</dbReference>
<dbReference type="EC" id="2.1.1.193" evidence="3 12"/>
<dbReference type="InterPro" id="IPR046886">
    <property type="entry name" value="RsmE_MTase_dom"/>
</dbReference>
<dbReference type="PANTHER" id="PTHR30027:SF3">
    <property type="entry name" value="16S RRNA (URACIL(1498)-N(3))-METHYLTRANSFERASE"/>
    <property type="match status" value="1"/>
</dbReference>
<comment type="caution">
    <text evidence="14">The sequence shown here is derived from an EMBL/GenBank/DDBJ whole genome shotgun (WGS) entry which is preliminary data.</text>
</comment>
<dbReference type="GO" id="GO:0005737">
    <property type="term" value="C:cytoplasm"/>
    <property type="evidence" value="ECO:0007669"/>
    <property type="project" value="UniProtKB-SubCell"/>
</dbReference>
<dbReference type="Pfam" id="PF04452">
    <property type="entry name" value="Methyltrans_RNA"/>
    <property type="match status" value="1"/>
</dbReference>
<dbReference type="InterPro" id="IPR006700">
    <property type="entry name" value="RsmE"/>
</dbReference>
<dbReference type="InterPro" id="IPR015947">
    <property type="entry name" value="PUA-like_sf"/>
</dbReference>
<keyword evidence="8 12" id="KW-0808">Transferase</keyword>
<proteinExistence type="inferred from homology"/>
<evidence type="ECO:0000256" key="10">
    <source>
        <dbReference type="ARBA" id="ARBA00025699"/>
    </source>
</evidence>
<evidence type="ECO:0000313" key="14">
    <source>
        <dbReference type="EMBL" id="KRN76258.1"/>
    </source>
</evidence>
<dbReference type="CDD" id="cd18084">
    <property type="entry name" value="RsmE-like"/>
    <property type="match status" value="1"/>
</dbReference>
<dbReference type="SUPFAM" id="SSF75217">
    <property type="entry name" value="alpha/beta knot"/>
    <property type="match status" value="1"/>
</dbReference>
<evidence type="ECO:0000256" key="5">
    <source>
        <dbReference type="ARBA" id="ARBA00022490"/>
    </source>
</evidence>
<dbReference type="PATRIC" id="fig|1620.3.peg.849"/>
<comment type="similarity">
    <text evidence="2 12">Belongs to the RNA methyltransferase RsmE family.</text>
</comment>
<sequence>MQRYFLDNRPQSDRFELPDDVAHHFVTVLRAKEDDMAEFVLPDRKTIMVAKVVNVTDKNAIMQVLESYQPQVELPVETTLIIGLSKGDKPDLVVQKATELGVSHLIFVETAWSVAHWGNKSDKKLARLQKIAKGASEQSHRLKIPMLSYAESLDALSLPEAAIKVVAWEESAKQGEKSALAHVFSELTPGDHFVGLIGPEGGLKATELTHLEQLGFTPVGLGPRILRAETAPLYLLSALSFALELNELV</sequence>
<evidence type="ECO:0000256" key="11">
    <source>
        <dbReference type="ARBA" id="ARBA00047944"/>
    </source>
</evidence>
<reference evidence="14 15" key="1">
    <citation type="journal article" date="2015" name="Genome Announc.">
        <title>Expanding the biotechnology potential of lactobacilli through comparative genomics of 213 strains and associated genera.</title>
        <authorList>
            <person name="Sun Z."/>
            <person name="Harris H.M."/>
            <person name="McCann A."/>
            <person name="Guo C."/>
            <person name="Argimon S."/>
            <person name="Zhang W."/>
            <person name="Yang X."/>
            <person name="Jeffery I.B."/>
            <person name="Cooney J.C."/>
            <person name="Kagawa T.F."/>
            <person name="Liu W."/>
            <person name="Song Y."/>
            <person name="Salvetti E."/>
            <person name="Wrobel A."/>
            <person name="Rasinkangas P."/>
            <person name="Parkhill J."/>
            <person name="Rea M.C."/>
            <person name="O'Sullivan O."/>
            <person name="Ritari J."/>
            <person name="Douillard F.P."/>
            <person name="Paul Ross R."/>
            <person name="Yang R."/>
            <person name="Briner A.E."/>
            <person name="Felis G.E."/>
            <person name="de Vos W.M."/>
            <person name="Barrangou R."/>
            <person name="Klaenhammer T.R."/>
            <person name="Caufield P.W."/>
            <person name="Cui Y."/>
            <person name="Zhang H."/>
            <person name="O'Toole P.W."/>
        </authorList>
    </citation>
    <scope>NUCLEOTIDE SEQUENCE [LARGE SCALE GENOMIC DNA]</scope>
    <source>
        <strain evidence="14 15">DSM 20014</strain>
    </source>
</reference>
<evidence type="ECO:0000256" key="1">
    <source>
        <dbReference type="ARBA" id="ARBA00004496"/>
    </source>
</evidence>
<accession>A0A0R2JFX6</accession>
<evidence type="ECO:0000256" key="9">
    <source>
        <dbReference type="ARBA" id="ARBA00022691"/>
    </source>
</evidence>